<evidence type="ECO:0008006" key="4">
    <source>
        <dbReference type="Google" id="ProtNLM"/>
    </source>
</evidence>
<evidence type="ECO:0000313" key="3">
    <source>
        <dbReference type="Proteomes" id="UP000288388"/>
    </source>
</evidence>
<reference evidence="2 3" key="1">
    <citation type="submission" date="2018-12" db="EMBL/GenBank/DDBJ databases">
        <title>A novel vanA-carrying plasmid in a clinical isolate of Enterococcus avium.</title>
        <authorList>
            <person name="Bernasconi O.J."/>
            <person name="Luzzaro F."/>
            <person name="Endimiani A."/>
        </authorList>
    </citation>
    <scope>NUCLEOTIDE SEQUENCE [LARGE SCALE GENOMIC DNA]</scope>
    <source>
        <strain evidence="2 3">LC0559/18</strain>
    </source>
</reference>
<sequence>MKKIFSICLVTSFLLVGCNRGPSQESNKSSTSEASTTESSERSKGSSSFTYSAASLSGSSSSQLFSSESTSTKQSEVDTVTADEFGGYATFYFNGINVPDSININTNTNQITFNADTNNETVYNFTMQDVPVKSIRIFSAETNEIRTVKVSTMLSIGVQISGATNKNNQSGNLYLFHNKHGRLSLATPNYAGNVSADQSDVMLEVLQ</sequence>
<name>A0A437UR41_ENTAV</name>
<evidence type="ECO:0000313" key="2">
    <source>
        <dbReference type="EMBL" id="RVU95980.1"/>
    </source>
</evidence>
<feature type="region of interest" description="Disordered" evidence="1">
    <location>
        <begin position="21"/>
        <end position="52"/>
    </location>
</feature>
<accession>A0A437UR41</accession>
<feature type="compositionally biased region" description="Low complexity" evidence="1">
    <location>
        <begin position="23"/>
        <end position="38"/>
    </location>
</feature>
<dbReference type="RefSeq" id="WP_127979437.1">
    <property type="nucleotide sequence ID" value="NZ_JBPFKW010000114.1"/>
</dbReference>
<dbReference type="AlphaFoldDB" id="A0A437UR41"/>
<evidence type="ECO:0000256" key="1">
    <source>
        <dbReference type="SAM" id="MobiDB-lite"/>
    </source>
</evidence>
<comment type="caution">
    <text evidence="2">The sequence shown here is derived from an EMBL/GenBank/DDBJ whole genome shotgun (WGS) entry which is preliminary data.</text>
</comment>
<dbReference type="EMBL" id="RYZS01000001">
    <property type="protein sequence ID" value="RVU95980.1"/>
    <property type="molecule type" value="Genomic_DNA"/>
</dbReference>
<dbReference type="Proteomes" id="UP000288388">
    <property type="component" value="Unassembled WGS sequence"/>
</dbReference>
<protein>
    <recommendedName>
        <fullName evidence="4">Lipoprotein</fullName>
    </recommendedName>
</protein>
<gene>
    <name evidence="2" type="ORF">EK398_14670</name>
</gene>
<organism evidence="2 3">
    <name type="scientific">Enterococcus avium</name>
    <name type="common">Streptococcus avium</name>
    <dbReference type="NCBI Taxonomy" id="33945"/>
    <lineage>
        <taxon>Bacteria</taxon>
        <taxon>Bacillati</taxon>
        <taxon>Bacillota</taxon>
        <taxon>Bacilli</taxon>
        <taxon>Lactobacillales</taxon>
        <taxon>Enterococcaceae</taxon>
        <taxon>Enterococcus</taxon>
    </lineage>
</organism>
<dbReference type="PROSITE" id="PS51257">
    <property type="entry name" value="PROKAR_LIPOPROTEIN"/>
    <property type="match status" value="1"/>
</dbReference>
<proteinExistence type="predicted"/>